<comment type="caution">
    <text evidence="4">The sequence shown here is derived from an EMBL/GenBank/DDBJ whole genome shotgun (WGS) entry which is preliminary data.</text>
</comment>
<dbReference type="SMART" id="SM00591">
    <property type="entry name" value="RWD"/>
    <property type="match status" value="1"/>
</dbReference>
<keyword evidence="5" id="KW-1185">Reference proteome</keyword>
<keyword evidence="1" id="KW-0175">Coiled coil</keyword>
<feature type="coiled-coil region" evidence="1">
    <location>
        <begin position="120"/>
        <end position="181"/>
    </location>
</feature>
<dbReference type="InterPro" id="IPR006575">
    <property type="entry name" value="RWD_dom"/>
</dbReference>
<feature type="domain" description="RWD" evidence="3">
    <location>
        <begin position="8"/>
        <end position="120"/>
    </location>
</feature>
<dbReference type="Pfam" id="PF05773">
    <property type="entry name" value="RWD"/>
    <property type="match status" value="1"/>
</dbReference>
<name>A0ABR4B6W0_9LECA</name>
<dbReference type="PROSITE" id="PS50908">
    <property type="entry name" value="RWD"/>
    <property type="match status" value="1"/>
</dbReference>
<evidence type="ECO:0000256" key="2">
    <source>
        <dbReference type="SAM" id="MobiDB-lite"/>
    </source>
</evidence>
<accession>A0ABR4B6W0</accession>
<feature type="region of interest" description="Disordered" evidence="2">
    <location>
        <begin position="208"/>
        <end position="233"/>
    </location>
</feature>
<evidence type="ECO:0000313" key="4">
    <source>
        <dbReference type="EMBL" id="KAL2052776.1"/>
    </source>
</evidence>
<gene>
    <name evidence="4" type="ORF">ABVK25_007016</name>
</gene>
<protein>
    <recommendedName>
        <fullName evidence="3">RWD domain-containing protein</fullName>
    </recommendedName>
</protein>
<dbReference type="Proteomes" id="UP001590951">
    <property type="component" value="Unassembled WGS sequence"/>
</dbReference>
<sequence>MGREEQIEEREVLDSIFPDEITDVSETSYKVSIALDVPGQDEESEAPTIILTVTYPPRLPRHPPRPHNNLPQNAPKYPYLTLPDDARHLLSTLSDSISESLGQAMIFTLISTLKENTETLITERRSAVQAEEDKERAKAEEAENAKFHGEAVTRERFLEWRMRFREEQERLEEESRRVEEEGMGKKEIARGKEVKLTGKQLWEQGLVGKAEEEEGGEEESHALMGVEKLKVGE</sequence>
<dbReference type="EMBL" id="JBHFEH010000025">
    <property type="protein sequence ID" value="KAL2052776.1"/>
    <property type="molecule type" value="Genomic_DNA"/>
</dbReference>
<evidence type="ECO:0000313" key="5">
    <source>
        <dbReference type="Proteomes" id="UP001590951"/>
    </source>
</evidence>
<dbReference type="InterPro" id="IPR016135">
    <property type="entry name" value="UBQ-conjugating_enzyme/RWD"/>
</dbReference>
<evidence type="ECO:0000259" key="3">
    <source>
        <dbReference type="PROSITE" id="PS50908"/>
    </source>
</evidence>
<reference evidence="4 5" key="1">
    <citation type="submission" date="2024-09" db="EMBL/GenBank/DDBJ databases">
        <title>Rethinking Asexuality: The Enigmatic Case of Functional Sexual Genes in Lepraria (Stereocaulaceae).</title>
        <authorList>
            <person name="Doellman M."/>
            <person name="Sun Y."/>
            <person name="Barcenas-Pena A."/>
            <person name="Lumbsch H.T."/>
            <person name="Grewe F."/>
        </authorList>
    </citation>
    <scope>NUCLEOTIDE SEQUENCE [LARGE SCALE GENOMIC DNA]</scope>
    <source>
        <strain evidence="4 5">Grewe 0041</strain>
    </source>
</reference>
<evidence type="ECO:0000256" key="1">
    <source>
        <dbReference type="SAM" id="Coils"/>
    </source>
</evidence>
<dbReference type="PANTHER" id="PTHR12292">
    <property type="entry name" value="RWD DOMAIN-CONTAINING PROTEIN"/>
    <property type="match status" value="1"/>
</dbReference>
<dbReference type="Gene3D" id="3.10.110.10">
    <property type="entry name" value="Ubiquitin Conjugating Enzyme"/>
    <property type="match status" value="1"/>
</dbReference>
<proteinExistence type="predicted"/>
<dbReference type="InterPro" id="IPR040213">
    <property type="entry name" value="GIR2-like"/>
</dbReference>
<dbReference type="SUPFAM" id="SSF54495">
    <property type="entry name" value="UBC-like"/>
    <property type="match status" value="1"/>
</dbReference>
<organism evidence="4 5">
    <name type="scientific">Lepraria finkii</name>
    <dbReference type="NCBI Taxonomy" id="1340010"/>
    <lineage>
        <taxon>Eukaryota</taxon>
        <taxon>Fungi</taxon>
        <taxon>Dikarya</taxon>
        <taxon>Ascomycota</taxon>
        <taxon>Pezizomycotina</taxon>
        <taxon>Lecanoromycetes</taxon>
        <taxon>OSLEUM clade</taxon>
        <taxon>Lecanoromycetidae</taxon>
        <taxon>Lecanorales</taxon>
        <taxon>Lecanorineae</taxon>
        <taxon>Stereocaulaceae</taxon>
        <taxon>Lepraria</taxon>
    </lineage>
</organism>